<feature type="compositionally biased region" description="Basic and acidic residues" evidence="7">
    <location>
        <begin position="361"/>
        <end position="381"/>
    </location>
</feature>
<dbReference type="OrthoDB" id="5559898at2759"/>
<organism evidence="8 9">
    <name type="scientific">Tilletiopsis washingtonensis</name>
    <dbReference type="NCBI Taxonomy" id="58919"/>
    <lineage>
        <taxon>Eukaryota</taxon>
        <taxon>Fungi</taxon>
        <taxon>Dikarya</taxon>
        <taxon>Basidiomycota</taxon>
        <taxon>Ustilaginomycotina</taxon>
        <taxon>Exobasidiomycetes</taxon>
        <taxon>Entylomatales</taxon>
        <taxon>Entylomatales incertae sedis</taxon>
        <taxon>Tilletiopsis</taxon>
    </lineage>
</organism>
<evidence type="ECO:0000256" key="5">
    <source>
        <dbReference type="ARBA" id="ARBA00023242"/>
    </source>
</evidence>
<dbReference type="InterPro" id="IPR011989">
    <property type="entry name" value="ARM-like"/>
</dbReference>
<dbReference type="PANTHER" id="PTHR15651:SF7">
    <property type="entry name" value="ARMADILLO REPEAT-CONTAINING PROTEIN 8"/>
    <property type="match status" value="1"/>
</dbReference>
<keyword evidence="3" id="KW-0963">Cytoplasm</keyword>
<keyword evidence="5" id="KW-0539">Nucleus</keyword>
<evidence type="ECO:0000256" key="7">
    <source>
        <dbReference type="SAM" id="MobiDB-lite"/>
    </source>
</evidence>
<feature type="compositionally biased region" description="Low complexity" evidence="7">
    <location>
        <begin position="317"/>
        <end position="327"/>
    </location>
</feature>
<evidence type="ECO:0000256" key="1">
    <source>
        <dbReference type="ARBA" id="ARBA00004123"/>
    </source>
</evidence>
<dbReference type="RefSeq" id="XP_025595527.1">
    <property type="nucleotide sequence ID" value="XM_025744794.1"/>
</dbReference>
<dbReference type="GO" id="GO:0034657">
    <property type="term" value="C:GID complex"/>
    <property type="evidence" value="ECO:0007669"/>
    <property type="project" value="TreeGrafter"/>
</dbReference>
<dbReference type="GeneID" id="37272338"/>
<evidence type="ECO:0000313" key="8">
    <source>
        <dbReference type="EMBL" id="PWN95248.1"/>
    </source>
</evidence>
<dbReference type="STRING" id="58919.A0A316Z2R1"/>
<feature type="repeat" description="ARM" evidence="6">
    <location>
        <begin position="624"/>
        <end position="668"/>
    </location>
</feature>
<protein>
    <submittedName>
        <fullName evidence="8">ARM repeat-containing protein</fullName>
    </submittedName>
</protein>
<feature type="region of interest" description="Disordered" evidence="7">
    <location>
        <begin position="302"/>
        <end position="381"/>
    </location>
</feature>
<name>A0A316Z2R1_9BASI</name>
<keyword evidence="9" id="KW-1185">Reference proteome</keyword>
<dbReference type="EMBL" id="KZ819305">
    <property type="protein sequence ID" value="PWN95248.1"/>
    <property type="molecule type" value="Genomic_DNA"/>
</dbReference>
<gene>
    <name evidence="8" type="ORF">FA09DRAFT_347126</name>
</gene>
<dbReference type="SMART" id="SM00185">
    <property type="entry name" value="ARM"/>
    <property type="match status" value="9"/>
</dbReference>
<dbReference type="PROSITE" id="PS50176">
    <property type="entry name" value="ARM_REPEAT"/>
    <property type="match status" value="1"/>
</dbReference>
<feature type="compositionally biased region" description="Polar residues" evidence="7">
    <location>
        <begin position="223"/>
        <end position="234"/>
    </location>
</feature>
<evidence type="ECO:0000256" key="3">
    <source>
        <dbReference type="ARBA" id="ARBA00022490"/>
    </source>
</evidence>
<evidence type="ECO:0000256" key="2">
    <source>
        <dbReference type="ARBA" id="ARBA00004496"/>
    </source>
</evidence>
<dbReference type="InterPro" id="IPR016024">
    <property type="entry name" value="ARM-type_fold"/>
</dbReference>
<proteinExistence type="predicted"/>
<dbReference type="Proteomes" id="UP000245946">
    <property type="component" value="Unassembled WGS sequence"/>
</dbReference>
<accession>A0A316Z2R1</accession>
<reference evidence="8 9" key="1">
    <citation type="journal article" date="2018" name="Mol. Biol. Evol.">
        <title>Broad Genomic Sampling Reveals a Smut Pathogenic Ancestry of the Fungal Clade Ustilaginomycotina.</title>
        <authorList>
            <person name="Kijpornyongpan T."/>
            <person name="Mondo S.J."/>
            <person name="Barry K."/>
            <person name="Sandor L."/>
            <person name="Lee J."/>
            <person name="Lipzen A."/>
            <person name="Pangilinan J."/>
            <person name="LaButti K."/>
            <person name="Hainaut M."/>
            <person name="Henrissat B."/>
            <person name="Grigoriev I.V."/>
            <person name="Spatafora J.W."/>
            <person name="Aime M.C."/>
        </authorList>
    </citation>
    <scope>NUCLEOTIDE SEQUENCE [LARGE SCALE GENOMIC DNA]</scope>
    <source>
        <strain evidence="8 9">MCA 4186</strain>
    </source>
</reference>
<dbReference type="GO" id="GO:0005634">
    <property type="term" value="C:nucleus"/>
    <property type="evidence" value="ECO:0007669"/>
    <property type="project" value="UniProtKB-SubCell"/>
</dbReference>
<evidence type="ECO:0000313" key="9">
    <source>
        <dbReference type="Proteomes" id="UP000245946"/>
    </source>
</evidence>
<dbReference type="GO" id="GO:0043161">
    <property type="term" value="P:proteasome-mediated ubiquitin-dependent protein catabolic process"/>
    <property type="evidence" value="ECO:0007669"/>
    <property type="project" value="TreeGrafter"/>
</dbReference>
<dbReference type="InterPro" id="IPR038739">
    <property type="entry name" value="ARMC8/Vid28"/>
</dbReference>
<comment type="subcellular location">
    <subcellularLocation>
        <location evidence="2">Cytoplasm</location>
    </subcellularLocation>
    <subcellularLocation>
        <location evidence="1">Nucleus</location>
    </subcellularLocation>
</comment>
<dbReference type="PANTHER" id="PTHR15651">
    <property type="entry name" value="ARMADILLO REPEAT-CONTAINING PROTEIN 8"/>
    <property type="match status" value="1"/>
</dbReference>
<evidence type="ECO:0000256" key="4">
    <source>
        <dbReference type="ARBA" id="ARBA00022737"/>
    </source>
</evidence>
<sequence length="895" mass="94379">MAAAPPELRQSPAAPPPALDAAAAGTQYTAASLRRLQNRLIGSRTRKAELVARGEVPAIIAVLSLAPTEESLSLVALAATILSSLAHACPRPALLALLRAALPAALLHALAALAPPFSQAAAHALEALLRALKALSGALRTLLLPGPRAHATPLALSARTPALPPAPADSLFPLARTAVQLLFADASLPLWLAPLLAAPPLPTRAMPASNASRIFVRPGSATAGPSTPRSSSPVCSAPAMPATSLPPPLRLADLVFAILGNCIGIPSQSASGAAAAAQQDADAASEIALRKARVLRFRPAAARGSASLAEESEMRARSAAGTSSGTSQHAHEHVDADGDVGMQPTPSSAAAPQARVVQRGKSAERERDHERGRSTRLRSDDESRARAGVLRVLLEGAECGFEKTQEAALWALAELVCEDIGTTQRLVTCPTPSGHLPTAMLLNLAKEPSAPVRLAAMSCLVNFLKVHPFSAKTHECVLSVIIELTDEVGEVQIAATFTLARLVADDAELQMLAAEQYDAVRRLGALLHKTRTAVASHDSGAEGRPSDDGVIRLREATLTALAALAFQRDEIRRAIVDATSPALLPLIVPSLTASDLGIRVAACRLVRALSRSISILRTSLVDVGVADQLIRILKDDAEDAEVKQEATATICNLVLKFAPMKQLLVDGGGVAKLIELAQSAASGGMRLNALWALKNILWSSETETKRALLDTLGWDYVAELALDTAGTDEAAQEQALSIMRNVASSREADIDLTLRGFGTQRLLDLLEAVVWQKRGSAITEQAAYVLVNLATGSESHRRSIIDRPNLIEALLYFLTHKTAEIRLASVWAALNLTIRTSRTSTTLPAGDIAADALARLRAFEYDVHLRPLADDPERDVADRAKSLLALFDESLPARG</sequence>
<dbReference type="InterPro" id="IPR000225">
    <property type="entry name" value="Armadillo"/>
</dbReference>
<evidence type="ECO:0000256" key="6">
    <source>
        <dbReference type="PROSITE-ProRule" id="PRU00259"/>
    </source>
</evidence>
<feature type="region of interest" description="Disordered" evidence="7">
    <location>
        <begin position="217"/>
        <end position="239"/>
    </location>
</feature>
<dbReference type="AlphaFoldDB" id="A0A316Z2R1"/>
<dbReference type="GO" id="GO:0005737">
    <property type="term" value="C:cytoplasm"/>
    <property type="evidence" value="ECO:0007669"/>
    <property type="project" value="UniProtKB-SubCell"/>
</dbReference>
<dbReference type="Gene3D" id="1.25.10.10">
    <property type="entry name" value="Leucine-rich Repeat Variant"/>
    <property type="match status" value="2"/>
</dbReference>
<dbReference type="SUPFAM" id="SSF48371">
    <property type="entry name" value="ARM repeat"/>
    <property type="match status" value="2"/>
</dbReference>
<feature type="region of interest" description="Disordered" evidence="7">
    <location>
        <begin position="1"/>
        <end position="20"/>
    </location>
</feature>
<feature type="compositionally biased region" description="Low complexity" evidence="7">
    <location>
        <begin position="343"/>
        <end position="354"/>
    </location>
</feature>
<keyword evidence="4" id="KW-0677">Repeat</keyword>